<accession>A0A655AFF0</accession>
<feature type="compositionally biased region" description="Low complexity" evidence="1">
    <location>
        <begin position="31"/>
        <end position="41"/>
    </location>
</feature>
<dbReference type="AlphaFoldDB" id="A0A655AFF0"/>
<protein>
    <submittedName>
        <fullName evidence="3">Uncharacterized protein</fullName>
    </submittedName>
</protein>
<gene>
    <name evidence="2" type="ORF">ERS027659_01227</name>
    <name evidence="3" type="ORF">ERS027661_03676</name>
</gene>
<dbReference type="Proteomes" id="UP000050164">
    <property type="component" value="Unassembled WGS sequence"/>
</dbReference>
<dbReference type="EMBL" id="CNFU01001019">
    <property type="protein sequence ID" value="CKS90005.1"/>
    <property type="molecule type" value="Genomic_DNA"/>
</dbReference>
<sequence length="93" mass="9047">MSNAAIASARVLARAISISGLADCAFCGGPSSSASINSRSSRPTASSIPAQGSPMSANRLGTVAMVNTAGSQPGTSSQCSGVDTRASGVARTE</sequence>
<dbReference type="Proteomes" id="UP000049023">
    <property type="component" value="Unassembled WGS sequence"/>
</dbReference>
<evidence type="ECO:0000313" key="3">
    <source>
        <dbReference type="EMBL" id="CKS90005.1"/>
    </source>
</evidence>
<name>A0A655AFF0_MYCTX</name>
<feature type="compositionally biased region" description="Polar residues" evidence="1">
    <location>
        <begin position="42"/>
        <end position="56"/>
    </location>
</feature>
<feature type="region of interest" description="Disordered" evidence="1">
    <location>
        <begin position="31"/>
        <end position="93"/>
    </location>
</feature>
<dbReference type="EMBL" id="CNFT01000212">
    <property type="protein sequence ID" value="CKR36213.1"/>
    <property type="molecule type" value="Genomic_DNA"/>
</dbReference>
<organism evidence="3 4">
    <name type="scientific">Mycobacterium tuberculosis</name>
    <dbReference type="NCBI Taxonomy" id="1773"/>
    <lineage>
        <taxon>Bacteria</taxon>
        <taxon>Bacillati</taxon>
        <taxon>Actinomycetota</taxon>
        <taxon>Actinomycetes</taxon>
        <taxon>Mycobacteriales</taxon>
        <taxon>Mycobacteriaceae</taxon>
        <taxon>Mycobacterium</taxon>
        <taxon>Mycobacterium tuberculosis complex</taxon>
    </lineage>
</organism>
<evidence type="ECO:0000256" key="1">
    <source>
        <dbReference type="SAM" id="MobiDB-lite"/>
    </source>
</evidence>
<evidence type="ECO:0000313" key="2">
    <source>
        <dbReference type="EMBL" id="CKR36213.1"/>
    </source>
</evidence>
<feature type="compositionally biased region" description="Polar residues" evidence="1">
    <location>
        <begin position="68"/>
        <end position="81"/>
    </location>
</feature>
<reference evidence="4 5" key="1">
    <citation type="submission" date="2015-03" db="EMBL/GenBank/DDBJ databases">
        <authorList>
            <consortium name="Pathogen Informatics"/>
        </authorList>
    </citation>
    <scope>NUCLEOTIDE SEQUENCE [LARGE SCALE GENOMIC DNA]</scope>
    <source>
        <strain evidence="2 5">Bir 185</strain>
        <strain evidence="3 4">Bir 187</strain>
    </source>
</reference>
<proteinExistence type="predicted"/>
<evidence type="ECO:0000313" key="5">
    <source>
        <dbReference type="Proteomes" id="UP000050164"/>
    </source>
</evidence>
<evidence type="ECO:0000313" key="4">
    <source>
        <dbReference type="Proteomes" id="UP000049023"/>
    </source>
</evidence>